<proteinExistence type="predicted"/>
<keyword evidence="2" id="KW-1185">Reference proteome</keyword>
<evidence type="ECO:0000313" key="1">
    <source>
        <dbReference type="EMBL" id="QQK08004.1"/>
    </source>
</evidence>
<accession>A0AC61MQZ2</accession>
<protein>
    <submittedName>
        <fullName evidence="1">Pro-sigmaK processing inhibitor BofA family protein</fullName>
    </submittedName>
</protein>
<gene>
    <name evidence="1" type="ORF">JFY71_00250</name>
</gene>
<reference evidence="1 2" key="1">
    <citation type="journal article" date="2022" name="Int. J. Syst. Evol. Microbiol.">
        <title>Miniphocaeibacter halophilus sp. nov., an ammonium-tolerant acetate-producing bacterium isolated from a biogas system.</title>
        <authorList>
            <person name="Schnurer A."/>
            <person name="Singh A."/>
            <person name="Bi S."/>
            <person name="Qiao W."/>
            <person name="Westerholm M."/>
        </authorList>
    </citation>
    <scope>NUCLEOTIDE SEQUENCE [LARGE SCALE GENOMIC DNA]</scope>
    <source>
        <strain evidence="1 2">AMB_01</strain>
    </source>
</reference>
<dbReference type="Proteomes" id="UP000595814">
    <property type="component" value="Chromosome"/>
</dbReference>
<name>A0AC61MQZ2_9FIRM</name>
<evidence type="ECO:0000313" key="2">
    <source>
        <dbReference type="Proteomes" id="UP000595814"/>
    </source>
</evidence>
<dbReference type="EMBL" id="CP066744">
    <property type="protein sequence ID" value="QQK08004.1"/>
    <property type="molecule type" value="Genomic_DNA"/>
</dbReference>
<organism evidence="1 2">
    <name type="scientific">Miniphocaeibacter halophilus</name>
    <dbReference type="NCBI Taxonomy" id="2931922"/>
    <lineage>
        <taxon>Bacteria</taxon>
        <taxon>Bacillati</taxon>
        <taxon>Bacillota</taxon>
        <taxon>Tissierellia</taxon>
        <taxon>Tissierellales</taxon>
        <taxon>Peptoniphilaceae</taxon>
        <taxon>Miniphocaeibacter</taxon>
    </lineage>
</organism>
<sequence length="82" mass="8803">MDKIIEICIIIALIFVFFKLIKTSIKFFGKIIINGIIGVVSLFIFNAIGGIIGLNLAITPINAIISGIFGIPGIIVLLFINA</sequence>